<evidence type="ECO:0000313" key="2">
    <source>
        <dbReference type="Proteomes" id="UP000005324"/>
    </source>
</evidence>
<keyword evidence="2" id="KW-1185">Reference proteome</keyword>
<dbReference type="EMBL" id="ADVL01000617">
    <property type="protein sequence ID" value="EFH10891.1"/>
    <property type="molecule type" value="Genomic_DNA"/>
</dbReference>
<dbReference type="AlphaFoldDB" id="D5RP71"/>
<dbReference type="HOGENOM" id="CLU_3301698_0_0_5"/>
<name>D5RP71_9PROT</name>
<reference evidence="1 2" key="1">
    <citation type="submission" date="2010-04" db="EMBL/GenBank/DDBJ databases">
        <authorList>
            <person name="Qin X."/>
            <person name="Bachman B."/>
            <person name="Battles P."/>
            <person name="Bell A."/>
            <person name="Bess C."/>
            <person name="Bickham C."/>
            <person name="Chaboub L."/>
            <person name="Chen D."/>
            <person name="Coyle M."/>
            <person name="Deiros D.R."/>
            <person name="Dinh H."/>
            <person name="Forbes L."/>
            <person name="Fowler G."/>
            <person name="Francisco L."/>
            <person name="Fu Q."/>
            <person name="Gubbala S."/>
            <person name="Hale W."/>
            <person name="Han Y."/>
            <person name="Hemphill L."/>
            <person name="Highlander S.K."/>
            <person name="Hirani K."/>
            <person name="Hogues M."/>
            <person name="Jackson L."/>
            <person name="Jakkamsetti A."/>
            <person name="Javaid M."/>
            <person name="Jiang H."/>
            <person name="Korchina V."/>
            <person name="Kovar C."/>
            <person name="Lara F."/>
            <person name="Lee S."/>
            <person name="Mata R."/>
            <person name="Mathew T."/>
            <person name="Moen C."/>
            <person name="Morales K."/>
            <person name="Munidasa M."/>
            <person name="Nazareth L."/>
            <person name="Ngo R."/>
            <person name="Nguyen L."/>
            <person name="Okwuonu G."/>
            <person name="Ongeri F."/>
            <person name="Patil S."/>
            <person name="Petrosino J."/>
            <person name="Pham C."/>
            <person name="Pham P."/>
            <person name="Pu L.-L."/>
            <person name="Puazo M."/>
            <person name="Raj R."/>
            <person name="Reid J."/>
            <person name="Rouhana J."/>
            <person name="Saada N."/>
            <person name="Shang Y."/>
            <person name="Simmons D."/>
            <person name="Thornton R."/>
            <person name="Warren J."/>
            <person name="Weissenberger G."/>
            <person name="Zhang J."/>
            <person name="Zhang L."/>
            <person name="Zhou C."/>
            <person name="Zhu D."/>
            <person name="Muzny D."/>
            <person name="Worley K."/>
            <person name="Gibbs R."/>
        </authorList>
    </citation>
    <scope>NUCLEOTIDE SEQUENCE [LARGE SCALE GENOMIC DNA]</scope>
    <source>
        <strain evidence="1 2">ATCC 49957</strain>
    </source>
</reference>
<gene>
    <name evidence="1" type="ORF">HMPREF0731_2882</name>
</gene>
<comment type="caution">
    <text evidence="1">The sequence shown here is derived from an EMBL/GenBank/DDBJ whole genome shotgun (WGS) entry which is preliminary data.</text>
</comment>
<accession>D5RP71</accession>
<sequence>GAARTGEAADRVRQASEALAGQTEGLRRQVDTLLRGIRAA</sequence>
<dbReference type="Proteomes" id="UP000005324">
    <property type="component" value="Unassembled WGS sequence"/>
</dbReference>
<organism evidence="1 2">
    <name type="scientific">Pseudoroseomonas cervicalis ATCC 49957</name>
    <dbReference type="NCBI Taxonomy" id="525371"/>
    <lineage>
        <taxon>Bacteria</taxon>
        <taxon>Pseudomonadati</taxon>
        <taxon>Pseudomonadota</taxon>
        <taxon>Alphaproteobacteria</taxon>
        <taxon>Acetobacterales</taxon>
        <taxon>Roseomonadaceae</taxon>
        <taxon>Roseomonas</taxon>
    </lineage>
</organism>
<proteinExistence type="predicted"/>
<feature type="non-terminal residue" evidence="1">
    <location>
        <position position="1"/>
    </location>
</feature>
<protein>
    <submittedName>
        <fullName evidence="1">Uncharacterized protein</fullName>
    </submittedName>
</protein>
<evidence type="ECO:0000313" key="1">
    <source>
        <dbReference type="EMBL" id="EFH10891.1"/>
    </source>
</evidence>